<protein>
    <recommendedName>
        <fullName evidence="4">Acc operon protein</fullName>
    </recommendedName>
</protein>
<dbReference type="STRING" id="660517.SAMN04487946_11529"/>
<organism evidence="2 3">
    <name type="scientific">Halobellus clavatus</name>
    <dbReference type="NCBI Taxonomy" id="660517"/>
    <lineage>
        <taxon>Archaea</taxon>
        <taxon>Methanobacteriati</taxon>
        <taxon>Methanobacteriota</taxon>
        <taxon>Stenosarchaea group</taxon>
        <taxon>Halobacteria</taxon>
        <taxon>Halobacteriales</taxon>
        <taxon>Haloferacaceae</taxon>
        <taxon>Halobellus</taxon>
    </lineage>
</organism>
<dbReference type="EMBL" id="FNPB01000015">
    <property type="protein sequence ID" value="SDY42830.1"/>
    <property type="molecule type" value="Genomic_DNA"/>
</dbReference>
<dbReference type="AlphaFoldDB" id="A0A1H3JS86"/>
<sequence length="92" mass="9579">MDQTLLESLSIPDDATDEEAAAIATAIAAHVSDGERVAAAAAAAAAASAPTWEGEKWTFAGRVDATSGRRVRRVPDGAPRDGWRAAGRTDRF</sequence>
<evidence type="ECO:0008006" key="4">
    <source>
        <dbReference type="Google" id="ProtNLM"/>
    </source>
</evidence>
<proteinExistence type="predicted"/>
<dbReference type="RefSeq" id="WP_089769226.1">
    <property type="nucleotide sequence ID" value="NZ_FNPB01000015.1"/>
</dbReference>
<gene>
    <name evidence="2" type="ORF">SAMN04487946_11529</name>
</gene>
<name>A0A1H3JS86_9EURY</name>
<feature type="compositionally biased region" description="Basic and acidic residues" evidence="1">
    <location>
        <begin position="73"/>
        <end position="92"/>
    </location>
</feature>
<evidence type="ECO:0000313" key="2">
    <source>
        <dbReference type="EMBL" id="SDY42830.1"/>
    </source>
</evidence>
<accession>A0A1H3JS86</accession>
<dbReference type="Pfam" id="PF26062">
    <property type="entry name" value="DUF8022"/>
    <property type="match status" value="1"/>
</dbReference>
<dbReference type="OrthoDB" id="214756at2157"/>
<evidence type="ECO:0000313" key="3">
    <source>
        <dbReference type="Proteomes" id="UP000199170"/>
    </source>
</evidence>
<dbReference type="InterPro" id="IPR058335">
    <property type="entry name" value="PccX"/>
</dbReference>
<feature type="region of interest" description="Disordered" evidence="1">
    <location>
        <begin position="72"/>
        <end position="92"/>
    </location>
</feature>
<dbReference type="Proteomes" id="UP000199170">
    <property type="component" value="Unassembled WGS sequence"/>
</dbReference>
<keyword evidence="3" id="KW-1185">Reference proteome</keyword>
<reference evidence="3" key="1">
    <citation type="submission" date="2016-10" db="EMBL/GenBank/DDBJ databases">
        <authorList>
            <person name="Varghese N."/>
            <person name="Submissions S."/>
        </authorList>
    </citation>
    <scope>NUCLEOTIDE SEQUENCE [LARGE SCALE GENOMIC DNA]</scope>
    <source>
        <strain evidence="3">CGMCC 1.10118</strain>
    </source>
</reference>
<evidence type="ECO:0000256" key="1">
    <source>
        <dbReference type="SAM" id="MobiDB-lite"/>
    </source>
</evidence>